<sequence>MTRNRISKKSHQRVSNHEFNWIRTELGDTELLSVLIYRRFSTDEQDHSSVVDQEAYCRKFLTASGAAGARIQVVTDEGISGEIRSRTGIDEVWRGIEENRWNLILCEDASRLYRNENWCMDLVGLAVDQRIRVIAINDYVDTTDDDWESRLHQAMQVHGLTNRYTSLRIKRRHSGLWEMGAAMCALRPGYQRRPTTPATTTDPAKGPFYDEIDPKWKPVIVEAYTRIAVKVVPWDVAMWLTEVGLPKSRNALLDDWTDKNVINLIRNPIYRGQERYRKTFSKKRRSTGRRDQEKNIPQNVLWRNMPHLRIVDDALWQEANAAIDSRSPGHECTRGDNNSTYRIPRGSRGPLSGIFKCLCGANMVPIGENGYRCSNANNRLTPCWIKATSKREIVHQAFSDAIISHLRSIRTTIPEILMDINAAATERIVLQDELDQLRAVASDLTEKIQSLVDAIENKPNSQPLQDRLQQRELELARVEAKIDQSERRWVDAKTPAAEEIENQIDGLIEAVRTMDRSSRSAICQLTAKMHSVPFSQFGSGKVVLRVRMTWNPAAILPPAFRLLIQSLIDGGVLPCLAPRHCEFDVFQQSGCPQHWVAVREHIAAGLGPTAIGKILGISKRKVCLARDYGEKLLAAGMTQPFTELSESPMNAARWGSRHRQWKR</sequence>
<dbReference type="EMBL" id="FOQD01000004">
    <property type="protein sequence ID" value="SFH92001.1"/>
    <property type="molecule type" value="Genomic_DNA"/>
</dbReference>
<evidence type="ECO:0000256" key="1">
    <source>
        <dbReference type="ARBA" id="ARBA00023125"/>
    </source>
</evidence>
<feature type="coiled-coil region" evidence="3">
    <location>
        <begin position="420"/>
        <end position="517"/>
    </location>
</feature>
<evidence type="ECO:0000259" key="4">
    <source>
        <dbReference type="SMART" id="SM00857"/>
    </source>
</evidence>
<name>A0A1I3DZX4_9PLAN</name>
<feature type="domain" description="Resolvase/invertase-type recombinase catalytic" evidence="4">
    <location>
        <begin position="34"/>
        <end position="177"/>
    </location>
</feature>
<protein>
    <submittedName>
        <fullName evidence="5">Recombinase</fullName>
    </submittedName>
</protein>
<organism evidence="5 6">
    <name type="scientific">Planctomicrobium piriforme</name>
    <dbReference type="NCBI Taxonomy" id="1576369"/>
    <lineage>
        <taxon>Bacteria</taxon>
        <taxon>Pseudomonadati</taxon>
        <taxon>Planctomycetota</taxon>
        <taxon>Planctomycetia</taxon>
        <taxon>Planctomycetales</taxon>
        <taxon>Planctomycetaceae</taxon>
        <taxon>Planctomicrobium</taxon>
    </lineage>
</organism>
<dbReference type="SMART" id="SM00857">
    <property type="entry name" value="Resolvase"/>
    <property type="match status" value="1"/>
</dbReference>
<dbReference type="Pfam" id="PF00239">
    <property type="entry name" value="Resolvase"/>
    <property type="match status" value="1"/>
</dbReference>
<accession>A0A1I3DZX4</accession>
<proteinExistence type="predicted"/>
<gene>
    <name evidence="5" type="ORF">SAMN05421753_10412</name>
</gene>
<evidence type="ECO:0000256" key="2">
    <source>
        <dbReference type="ARBA" id="ARBA00023172"/>
    </source>
</evidence>
<dbReference type="SUPFAM" id="SSF53041">
    <property type="entry name" value="Resolvase-like"/>
    <property type="match status" value="1"/>
</dbReference>
<dbReference type="GO" id="GO:0000150">
    <property type="term" value="F:DNA strand exchange activity"/>
    <property type="evidence" value="ECO:0007669"/>
    <property type="project" value="InterPro"/>
</dbReference>
<dbReference type="PANTHER" id="PTHR30461:SF2">
    <property type="entry name" value="SERINE RECOMBINASE PINE-RELATED"/>
    <property type="match status" value="1"/>
</dbReference>
<dbReference type="InterPro" id="IPR006119">
    <property type="entry name" value="Resolv_N"/>
</dbReference>
<keyword evidence="3" id="KW-0175">Coiled coil</keyword>
<dbReference type="Gene3D" id="3.90.1750.20">
    <property type="entry name" value="Putative Large Serine Recombinase, Chain B, Domain 2"/>
    <property type="match status" value="1"/>
</dbReference>
<keyword evidence="2" id="KW-0233">DNA recombination</keyword>
<dbReference type="Proteomes" id="UP000199518">
    <property type="component" value="Unassembled WGS sequence"/>
</dbReference>
<keyword evidence="1" id="KW-0238">DNA-binding</keyword>
<dbReference type="CDD" id="cd00338">
    <property type="entry name" value="Ser_Recombinase"/>
    <property type="match status" value="1"/>
</dbReference>
<dbReference type="InterPro" id="IPR050639">
    <property type="entry name" value="SSR_resolvase"/>
</dbReference>
<evidence type="ECO:0000256" key="3">
    <source>
        <dbReference type="SAM" id="Coils"/>
    </source>
</evidence>
<reference evidence="6" key="1">
    <citation type="submission" date="2016-10" db="EMBL/GenBank/DDBJ databases">
        <authorList>
            <person name="Varghese N."/>
            <person name="Submissions S."/>
        </authorList>
    </citation>
    <scope>NUCLEOTIDE SEQUENCE [LARGE SCALE GENOMIC DNA]</scope>
    <source>
        <strain evidence="6">DSM 26348</strain>
    </source>
</reference>
<dbReference type="STRING" id="1576369.SAMN05421753_10412"/>
<dbReference type="InterPro" id="IPR011109">
    <property type="entry name" value="DNA_bind_recombinase_dom"/>
</dbReference>
<evidence type="ECO:0000313" key="5">
    <source>
        <dbReference type="EMBL" id="SFH92001.1"/>
    </source>
</evidence>
<dbReference type="Gene3D" id="3.40.50.1390">
    <property type="entry name" value="Resolvase, N-terminal catalytic domain"/>
    <property type="match status" value="1"/>
</dbReference>
<dbReference type="InterPro" id="IPR036162">
    <property type="entry name" value="Resolvase-like_N_sf"/>
</dbReference>
<dbReference type="GO" id="GO:0003677">
    <property type="term" value="F:DNA binding"/>
    <property type="evidence" value="ECO:0007669"/>
    <property type="project" value="UniProtKB-KW"/>
</dbReference>
<evidence type="ECO:0000313" key="6">
    <source>
        <dbReference type="Proteomes" id="UP000199518"/>
    </source>
</evidence>
<dbReference type="PANTHER" id="PTHR30461">
    <property type="entry name" value="DNA-INVERTASE FROM LAMBDOID PROPHAGE"/>
    <property type="match status" value="1"/>
</dbReference>
<dbReference type="InterPro" id="IPR038109">
    <property type="entry name" value="DNA_bind_recomb_sf"/>
</dbReference>
<dbReference type="RefSeq" id="WP_175517188.1">
    <property type="nucleotide sequence ID" value="NZ_FOQD01000004.1"/>
</dbReference>
<dbReference type="AlphaFoldDB" id="A0A1I3DZX4"/>
<keyword evidence="6" id="KW-1185">Reference proteome</keyword>
<dbReference type="Pfam" id="PF07508">
    <property type="entry name" value="Recombinase"/>
    <property type="match status" value="1"/>
</dbReference>